<accession>A0A7S2DB51</accession>
<dbReference type="EMBL" id="HBGS01040064">
    <property type="protein sequence ID" value="CAD9448874.1"/>
    <property type="molecule type" value="Transcribed_RNA"/>
</dbReference>
<evidence type="ECO:0000313" key="2">
    <source>
        <dbReference type="EMBL" id="CAD9448874.1"/>
    </source>
</evidence>
<organism evidence="2">
    <name type="scientific">Octactis speculum</name>
    <dbReference type="NCBI Taxonomy" id="3111310"/>
    <lineage>
        <taxon>Eukaryota</taxon>
        <taxon>Sar</taxon>
        <taxon>Stramenopiles</taxon>
        <taxon>Ochrophyta</taxon>
        <taxon>Dictyochophyceae</taxon>
        <taxon>Dictyochales</taxon>
        <taxon>Dictyochaceae</taxon>
        <taxon>Octactis</taxon>
    </lineage>
</organism>
<gene>
    <name evidence="2" type="ORF">DSPE1174_LOCUS20564</name>
</gene>
<feature type="transmembrane region" description="Helical" evidence="1">
    <location>
        <begin position="6"/>
        <end position="27"/>
    </location>
</feature>
<keyword evidence="1" id="KW-1133">Transmembrane helix</keyword>
<evidence type="ECO:0000256" key="1">
    <source>
        <dbReference type="SAM" id="Phobius"/>
    </source>
</evidence>
<keyword evidence="1" id="KW-0812">Transmembrane</keyword>
<proteinExistence type="predicted"/>
<keyword evidence="1" id="KW-0472">Membrane</keyword>
<dbReference type="AlphaFoldDB" id="A0A7S2DB51"/>
<reference evidence="2" key="1">
    <citation type="submission" date="2021-01" db="EMBL/GenBank/DDBJ databases">
        <authorList>
            <person name="Corre E."/>
            <person name="Pelletier E."/>
            <person name="Niang G."/>
            <person name="Scheremetjew M."/>
            <person name="Finn R."/>
            <person name="Kale V."/>
            <person name="Holt S."/>
            <person name="Cochrane G."/>
            <person name="Meng A."/>
            <person name="Brown T."/>
            <person name="Cohen L."/>
        </authorList>
    </citation>
    <scope>NUCLEOTIDE SEQUENCE</scope>
    <source>
        <strain evidence="2">CCMP1381</strain>
    </source>
</reference>
<protein>
    <submittedName>
        <fullName evidence="2">Uncharacterized protein</fullName>
    </submittedName>
</protein>
<sequence>MASVVAIIMFFFFEAVVEVCGLSNFLLKRFLLLCYTLHGGAGRKGRVASRSYVRVRRCNIAQVGRRDKVSDDIFISKTNNIVNSKELNTSRQTSGSMVFLIVIPPSPFTTEASSFSLTFTTLALS</sequence>
<name>A0A7S2DB51_9STRA</name>